<feature type="transmembrane region" description="Helical" evidence="6">
    <location>
        <begin position="218"/>
        <end position="244"/>
    </location>
</feature>
<dbReference type="PANTHER" id="PTHR23504:SF15">
    <property type="entry name" value="MAJOR FACILITATOR SUPERFAMILY (MFS) PROFILE DOMAIN-CONTAINING PROTEIN"/>
    <property type="match status" value="1"/>
</dbReference>
<feature type="domain" description="Major facilitator superfamily (MFS) profile" evidence="7">
    <location>
        <begin position="7"/>
        <end position="397"/>
    </location>
</feature>
<dbReference type="Gene3D" id="1.20.1250.20">
    <property type="entry name" value="MFS general substrate transporter like domains"/>
    <property type="match status" value="1"/>
</dbReference>
<dbReference type="InterPro" id="IPR036259">
    <property type="entry name" value="MFS_trans_sf"/>
</dbReference>
<name>A0A832DG74_9BACT</name>
<keyword evidence="3 6" id="KW-0812">Transmembrane</keyword>
<feature type="transmembrane region" description="Helical" evidence="6">
    <location>
        <begin position="42"/>
        <end position="62"/>
    </location>
</feature>
<organism evidence="8">
    <name type="scientific">Ignavibacterium album</name>
    <dbReference type="NCBI Taxonomy" id="591197"/>
    <lineage>
        <taxon>Bacteria</taxon>
        <taxon>Pseudomonadati</taxon>
        <taxon>Ignavibacteriota</taxon>
        <taxon>Ignavibacteria</taxon>
        <taxon>Ignavibacteriales</taxon>
        <taxon>Ignavibacteriaceae</taxon>
        <taxon>Ignavibacterium</taxon>
    </lineage>
</organism>
<dbReference type="GO" id="GO:0016020">
    <property type="term" value="C:membrane"/>
    <property type="evidence" value="ECO:0007669"/>
    <property type="project" value="UniProtKB-SubCell"/>
</dbReference>
<feature type="transmembrane region" description="Helical" evidence="6">
    <location>
        <begin position="97"/>
        <end position="119"/>
    </location>
</feature>
<sequence>MNKSSTALILIFLTVFIDLLGFGLLIPILPAFGLKVLNIDEASIGIVISAYSFIQFIFNPIFGRISDKRGRKPVIIFCLFLNAIGYLLFSITNSFILLLLSRVVAGIGGSSISVAQAYIADVTTPENRSKGMGIIGSAFGLGFVFGPLLGGILSEFGYAVVGYVSAGFSFLAFVLTSFLLPESLKTKNESEEVSPISKRAWKLIDVQSFKIVFKKPDLALLISLFFVLTFSFANIYGTFALLGIQVYHFTDKQNGFMFGIIGLTSAIVQGTLIGQVNKFLTKKKIFIISSFLISLNLALIPYAGNFLGLAIVGFFLSIGTGLFQPTILSLISEVTSEKEQGVTLGINQSMSAFARMLGPLWGGFAFEYLGYQFPFLTGAFFTAAIFLVSIFYLPKRLNWIK</sequence>
<feature type="transmembrane region" description="Helical" evidence="6">
    <location>
        <begin position="131"/>
        <end position="150"/>
    </location>
</feature>
<dbReference type="PROSITE" id="PS50850">
    <property type="entry name" value="MFS"/>
    <property type="match status" value="1"/>
</dbReference>
<dbReference type="Pfam" id="PF07690">
    <property type="entry name" value="MFS_1"/>
    <property type="match status" value="2"/>
</dbReference>
<evidence type="ECO:0000313" key="8">
    <source>
        <dbReference type="EMBL" id="HGT46832.1"/>
    </source>
</evidence>
<dbReference type="InterPro" id="IPR011701">
    <property type="entry name" value="MFS"/>
</dbReference>
<evidence type="ECO:0000256" key="2">
    <source>
        <dbReference type="ARBA" id="ARBA00022448"/>
    </source>
</evidence>
<feature type="transmembrane region" description="Helical" evidence="6">
    <location>
        <begin position="256"/>
        <end position="273"/>
    </location>
</feature>
<feature type="transmembrane region" description="Helical" evidence="6">
    <location>
        <begin position="156"/>
        <end position="180"/>
    </location>
</feature>
<feature type="transmembrane region" description="Helical" evidence="6">
    <location>
        <begin position="74"/>
        <end position="91"/>
    </location>
</feature>
<evidence type="ECO:0000256" key="6">
    <source>
        <dbReference type="SAM" id="Phobius"/>
    </source>
</evidence>
<reference evidence="8" key="1">
    <citation type="journal article" date="2020" name="mSystems">
        <title>Genome- and Community-Level Interaction Insights into Carbon Utilization and Element Cycling Functions of Hydrothermarchaeota in Hydrothermal Sediment.</title>
        <authorList>
            <person name="Zhou Z."/>
            <person name="Liu Y."/>
            <person name="Xu W."/>
            <person name="Pan J."/>
            <person name="Luo Z.H."/>
            <person name="Li M."/>
        </authorList>
    </citation>
    <scope>NUCLEOTIDE SEQUENCE [LARGE SCALE GENOMIC DNA]</scope>
    <source>
        <strain evidence="8">SpSt-500</strain>
    </source>
</reference>
<dbReference type="AlphaFoldDB" id="A0A832DG74"/>
<gene>
    <name evidence="8" type="ORF">ENS56_02225</name>
</gene>
<accession>A0A832DG74</accession>
<comment type="caution">
    <text evidence="8">The sequence shown here is derived from an EMBL/GenBank/DDBJ whole genome shotgun (WGS) entry which is preliminary data.</text>
</comment>
<feature type="transmembrane region" description="Helical" evidence="6">
    <location>
        <begin position="285"/>
        <end position="303"/>
    </location>
</feature>
<keyword evidence="2" id="KW-0813">Transport</keyword>
<feature type="transmembrane region" description="Helical" evidence="6">
    <location>
        <begin position="7"/>
        <end position="30"/>
    </location>
</feature>
<evidence type="ECO:0000256" key="4">
    <source>
        <dbReference type="ARBA" id="ARBA00022989"/>
    </source>
</evidence>
<evidence type="ECO:0000256" key="3">
    <source>
        <dbReference type="ARBA" id="ARBA00022692"/>
    </source>
</evidence>
<proteinExistence type="predicted"/>
<evidence type="ECO:0000256" key="5">
    <source>
        <dbReference type="ARBA" id="ARBA00023136"/>
    </source>
</evidence>
<feature type="transmembrane region" description="Helical" evidence="6">
    <location>
        <begin position="375"/>
        <end position="393"/>
    </location>
</feature>
<dbReference type="PANTHER" id="PTHR23504">
    <property type="entry name" value="MAJOR FACILITATOR SUPERFAMILY DOMAIN-CONTAINING PROTEIN 10"/>
    <property type="match status" value="1"/>
</dbReference>
<dbReference type="EMBL" id="DSVI01000004">
    <property type="protein sequence ID" value="HGT46832.1"/>
    <property type="molecule type" value="Genomic_DNA"/>
</dbReference>
<evidence type="ECO:0000259" key="7">
    <source>
        <dbReference type="PROSITE" id="PS50850"/>
    </source>
</evidence>
<dbReference type="PRINTS" id="PR01035">
    <property type="entry name" value="TCRTETA"/>
</dbReference>
<dbReference type="InterPro" id="IPR001958">
    <property type="entry name" value="Tet-R_TetA/multi-R_MdtG-like"/>
</dbReference>
<dbReference type="SUPFAM" id="SSF103473">
    <property type="entry name" value="MFS general substrate transporter"/>
    <property type="match status" value="1"/>
</dbReference>
<dbReference type="InterPro" id="IPR020846">
    <property type="entry name" value="MFS_dom"/>
</dbReference>
<protein>
    <submittedName>
        <fullName evidence="8">MFS transporter</fullName>
    </submittedName>
</protein>
<keyword evidence="4 6" id="KW-1133">Transmembrane helix</keyword>
<dbReference type="CDD" id="cd17330">
    <property type="entry name" value="MFS_SLC46_TetA_like"/>
    <property type="match status" value="1"/>
</dbReference>
<keyword evidence="5 6" id="KW-0472">Membrane</keyword>
<comment type="subcellular location">
    <subcellularLocation>
        <location evidence="1">Membrane</location>
        <topology evidence="1">Multi-pass membrane protein</topology>
    </subcellularLocation>
</comment>
<dbReference type="GO" id="GO:0022857">
    <property type="term" value="F:transmembrane transporter activity"/>
    <property type="evidence" value="ECO:0007669"/>
    <property type="project" value="InterPro"/>
</dbReference>
<evidence type="ECO:0000256" key="1">
    <source>
        <dbReference type="ARBA" id="ARBA00004141"/>
    </source>
</evidence>